<keyword evidence="7" id="KW-1185">Reference proteome</keyword>
<evidence type="ECO:0000313" key="6">
    <source>
        <dbReference type="EMBL" id="MCV9882326.1"/>
    </source>
</evidence>
<dbReference type="InterPro" id="IPR058792">
    <property type="entry name" value="Beta-barrel_RND_2"/>
</dbReference>
<proteinExistence type="predicted"/>
<protein>
    <submittedName>
        <fullName evidence="5">Efflux RND transporter periplasmic adaptor subunit</fullName>
    </submittedName>
</protein>
<gene>
    <name evidence="5" type="ORF">NC803_09120</name>
    <name evidence="6" type="ORF">NC856_08575</name>
</gene>
<evidence type="ECO:0000256" key="1">
    <source>
        <dbReference type="ARBA" id="ARBA00004196"/>
    </source>
</evidence>
<feature type="coiled-coil region" evidence="3">
    <location>
        <begin position="150"/>
        <end position="203"/>
    </location>
</feature>
<comment type="caution">
    <text evidence="5">The sequence shown here is derived from an EMBL/GenBank/DDBJ whole genome shotgun (WGS) entry which is preliminary data.</text>
</comment>
<dbReference type="Gene3D" id="1.10.287.470">
    <property type="entry name" value="Helix hairpin bin"/>
    <property type="match status" value="1"/>
</dbReference>
<reference evidence="5" key="1">
    <citation type="submission" date="2022-04" db="EMBL/GenBank/DDBJ databases">
        <title>Brenneria sp. isolated from walnut trees in Serbia.</title>
        <authorList>
            <person name="Gasic K."/>
            <person name="Zlatkovic N."/>
            <person name="Kuzmanovic N."/>
        </authorList>
    </citation>
    <scope>NUCLEOTIDE SEQUENCE</scope>
    <source>
        <strain evidence="6">KBI 423</strain>
        <strain evidence="5">KBI 447</strain>
    </source>
</reference>
<evidence type="ECO:0000313" key="5">
    <source>
        <dbReference type="EMBL" id="MCV9879010.1"/>
    </source>
</evidence>
<dbReference type="InterPro" id="IPR050465">
    <property type="entry name" value="UPF0194_transport"/>
</dbReference>
<comment type="subcellular location">
    <subcellularLocation>
        <location evidence="1">Cell envelope</location>
    </subcellularLocation>
</comment>
<name>A0AA41XUU8_9GAMM</name>
<dbReference type="EMBL" id="JAMPJU010000005">
    <property type="protein sequence ID" value="MCV9882326.1"/>
    <property type="molecule type" value="Genomic_DNA"/>
</dbReference>
<feature type="domain" description="CusB-like beta-barrel" evidence="4">
    <location>
        <begin position="255"/>
        <end position="296"/>
    </location>
</feature>
<dbReference type="Gene3D" id="2.40.50.100">
    <property type="match status" value="1"/>
</dbReference>
<dbReference type="PANTHER" id="PTHR32347:SF23">
    <property type="entry name" value="BLL5650 PROTEIN"/>
    <property type="match status" value="1"/>
</dbReference>
<dbReference type="PANTHER" id="PTHR32347">
    <property type="entry name" value="EFFLUX SYSTEM COMPONENT YKNX-RELATED"/>
    <property type="match status" value="1"/>
</dbReference>
<dbReference type="SUPFAM" id="SSF111369">
    <property type="entry name" value="HlyD-like secretion proteins"/>
    <property type="match status" value="1"/>
</dbReference>
<dbReference type="Proteomes" id="UP001165568">
    <property type="component" value="Unassembled WGS sequence"/>
</dbReference>
<dbReference type="AlphaFoldDB" id="A0AA41XUU8"/>
<evidence type="ECO:0000256" key="2">
    <source>
        <dbReference type="ARBA" id="ARBA00023054"/>
    </source>
</evidence>
<keyword evidence="2 3" id="KW-0175">Coiled coil</keyword>
<evidence type="ECO:0000313" key="8">
    <source>
        <dbReference type="Proteomes" id="UP001165569"/>
    </source>
</evidence>
<dbReference type="Proteomes" id="UP001165569">
    <property type="component" value="Unassembled WGS sequence"/>
</dbReference>
<organism evidence="5 8">
    <name type="scientific">Brenneria izbisi</name>
    <dbReference type="NCBI Taxonomy" id="2939450"/>
    <lineage>
        <taxon>Bacteria</taxon>
        <taxon>Pseudomonadati</taxon>
        <taxon>Pseudomonadota</taxon>
        <taxon>Gammaproteobacteria</taxon>
        <taxon>Enterobacterales</taxon>
        <taxon>Pectobacteriaceae</taxon>
        <taxon>Brenneria</taxon>
    </lineage>
</organism>
<evidence type="ECO:0000259" key="4">
    <source>
        <dbReference type="Pfam" id="PF25954"/>
    </source>
</evidence>
<dbReference type="EMBL" id="JAMPJT010000005">
    <property type="protein sequence ID" value="MCV9879010.1"/>
    <property type="molecule type" value="Genomic_DNA"/>
</dbReference>
<dbReference type="Gene3D" id="2.40.30.170">
    <property type="match status" value="1"/>
</dbReference>
<evidence type="ECO:0000313" key="7">
    <source>
        <dbReference type="Proteomes" id="UP001165568"/>
    </source>
</evidence>
<dbReference type="GO" id="GO:0030313">
    <property type="term" value="C:cell envelope"/>
    <property type="evidence" value="ECO:0007669"/>
    <property type="project" value="UniProtKB-SubCell"/>
</dbReference>
<dbReference type="Pfam" id="PF25954">
    <property type="entry name" value="Beta-barrel_RND_2"/>
    <property type="match status" value="1"/>
</dbReference>
<dbReference type="RefSeq" id="WP_264090015.1">
    <property type="nucleotide sequence ID" value="NZ_JAMPJT010000005.1"/>
</dbReference>
<sequence length="400" mass="44531">MILAVIGWRLSSSDEAVNHEPIWRYVKPTPVESHLILMARLQAQAQYSVNAPFESHITRVAVREGDQVKKGDVLLELSTVSQQIPFRDAQAQWLKARQDLQRVQNWSDSTEVTSARRSLQGAEISVRSATQKVKEAKPLFHAGIIPRMELDVLREEEENRKLDLQAAQQTLAVVMAQGGAQNLEMAELELRNAEQKLQELRDRQSKSILYAMNDGYVIGVRNGNKEKMPFAQEGQQVSLGDPLLMLVGIARFNAQARVDESDVETLRPGMSATLSNDAYPDTQWTGKLRAISPQANYIEGQAGTTYDVSFDIDCCRKGEAVPRLGMSAMVKVTTFSNPAGMVLQPDEITQDEQGRTTILYRRDLQSPPVRQSVEIVKSLPQGVVVKNMSEGYVQKIGASP</sequence>
<evidence type="ECO:0000256" key="3">
    <source>
        <dbReference type="SAM" id="Coils"/>
    </source>
</evidence>
<accession>A0AA41XUU8</accession>